<evidence type="ECO:0000313" key="9">
    <source>
        <dbReference type="Proteomes" id="UP000265419"/>
    </source>
</evidence>
<evidence type="ECO:0000256" key="3">
    <source>
        <dbReference type="ARBA" id="ARBA00022989"/>
    </source>
</evidence>
<dbReference type="InterPro" id="IPR053150">
    <property type="entry name" value="Teicoplanin_resist-assoc"/>
</dbReference>
<keyword evidence="9" id="KW-1185">Reference proteome</keyword>
<feature type="transmembrane region" description="Helical" evidence="5">
    <location>
        <begin position="330"/>
        <end position="349"/>
    </location>
</feature>
<feature type="transmembrane region" description="Helical" evidence="5">
    <location>
        <begin position="110"/>
        <end position="131"/>
    </location>
</feature>
<evidence type="ECO:0000256" key="1">
    <source>
        <dbReference type="ARBA" id="ARBA00004141"/>
    </source>
</evidence>
<evidence type="ECO:0000313" key="8">
    <source>
        <dbReference type="EMBL" id="RII42405.1"/>
    </source>
</evidence>
<sequence>MDLLNSSVLWPALIAVLFGGLALAVGGVFLLALQYRRFGRLSLPRTLATGALVIYAAAVGAYTMLPLPTSKAASCAAGTGGLALDPLGPLHDLRTAFAQGASGALHSGEFWQLVLNVVLFIPLGILGVRLLGWHPVATVLFGFGVSLAIEATQYSGIFGLFCRYRVADVGDLETNTLGALIGVLLALTPLFGWIKTPRQLESLAQRRPVTRGRRLWGMVFDLAFIGAASLVASLLAQFAVDPFVLRVLSPAAPALRLVSEFAWLLPLLVAVLPVLGPRRTTLGQRCVWLDAARLDGSRAPLWQALLRVLFGLGGYTALVCAQAADPQAPAWMDTATSVWILATLLFLLFDRSARGLSYRVAALMPSPRASRNEPAPR</sequence>
<feature type="domain" description="VanZ-like" evidence="6">
    <location>
        <begin position="53"/>
        <end position="187"/>
    </location>
</feature>
<feature type="transmembrane region" description="Helical" evidence="5">
    <location>
        <begin position="47"/>
        <end position="65"/>
    </location>
</feature>
<dbReference type="InterPro" id="IPR010432">
    <property type="entry name" value="RDD"/>
</dbReference>
<feature type="transmembrane region" description="Helical" evidence="5">
    <location>
        <begin position="215"/>
        <end position="235"/>
    </location>
</feature>
<comment type="subcellular location">
    <subcellularLocation>
        <location evidence="1">Membrane</location>
        <topology evidence="1">Multi-pass membrane protein</topology>
    </subcellularLocation>
</comment>
<organism evidence="8 9">
    <name type="scientific">Galactobacter valiniphilus</name>
    <dbReference type="NCBI Taxonomy" id="2676122"/>
    <lineage>
        <taxon>Bacteria</taxon>
        <taxon>Bacillati</taxon>
        <taxon>Actinomycetota</taxon>
        <taxon>Actinomycetes</taxon>
        <taxon>Micrococcales</taxon>
        <taxon>Micrococcaceae</taxon>
        <taxon>Galactobacter</taxon>
    </lineage>
</organism>
<feature type="transmembrane region" description="Helical" evidence="5">
    <location>
        <begin position="12"/>
        <end position="35"/>
    </location>
</feature>
<keyword evidence="4 5" id="KW-0472">Membrane</keyword>
<dbReference type="PANTHER" id="PTHR36834">
    <property type="entry name" value="MEMBRANE PROTEIN-RELATED"/>
    <property type="match status" value="1"/>
</dbReference>
<accession>A0A399JA12</accession>
<feature type="transmembrane region" description="Helical" evidence="5">
    <location>
        <begin position="255"/>
        <end position="275"/>
    </location>
</feature>
<dbReference type="RefSeq" id="WP_119424534.1">
    <property type="nucleotide sequence ID" value="NZ_QQXK01000012.1"/>
</dbReference>
<feature type="transmembrane region" description="Helical" evidence="5">
    <location>
        <begin position="138"/>
        <end position="157"/>
    </location>
</feature>
<feature type="transmembrane region" description="Helical" evidence="5">
    <location>
        <begin position="177"/>
        <end position="194"/>
    </location>
</feature>
<evidence type="ECO:0000259" key="7">
    <source>
        <dbReference type="Pfam" id="PF06271"/>
    </source>
</evidence>
<proteinExistence type="predicted"/>
<feature type="transmembrane region" description="Helical" evidence="5">
    <location>
        <begin position="304"/>
        <end position="324"/>
    </location>
</feature>
<dbReference type="AlphaFoldDB" id="A0A399JA12"/>
<evidence type="ECO:0000256" key="4">
    <source>
        <dbReference type="ARBA" id="ARBA00023136"/>
    </source>
</evidence>
<reference evidence="8 9" key="1">
    <citation type="submission" date="2018-07" db="EMBL/GenBank/DDBJ databases">
        <title>Arthrobacter sp. nov., isolated from raw cow's milk with high bacterial count.</title>
        <authorList>
            <person name="Hahne J."/>
            <person name="Isele D."/>
            <person name="Lipski A."/>
        </authorList>
    </citation>
    <scope>NUCLEOTIDE SEQUENCE [LARGE SCALE GENOMIC DNA]</scope>
    <source>
        <strain evidence="8 9">JZ R-35</strain>
    </source>
</reference>
<dbReference type="InterPro" id="IPR006976">
    <property type="entry name" value="VanZ-like"/>
</dbReference>
<dbReference type="Proteomes" id="UP000265419">
    <property type="component" value="Unassembled WGS sequence"/>
</dbReference>
<evidence type="ECO:0000259" key="6">
    <source>
        <dbReference type="Pfam" id="PF04892"/>
    </source>
</evidence>
<dbReference type="Pfam" id="PF06271">
    <property type="entry name" value="RDD"/>
    <property type="match status" value="1"/>
</dbReference>
<protein>
    <submittedName>
        <fullName evidence="8">VanZ family protein</fullName>
    </submittedName>
</protein>
<dbReference type="GO" id="GO:0016020">
    <property type="term" value="C:membrane"/>
    <property type="evidence" value="ECO:0007669"/>
    <property type="project" value="UniProtKB-SubCell"/>
</dbReference>
<evidence type="ECO:0000256" key="5">
    <source>
        <dbReference type="SAM" id="Phobius"/>
    </source>
</evidence>
<dbReference type="Pfam" id="PF04892">
    <property type="entry name" value="VanZ"/>
    <property type="match status" value="1"/>
</dbReference>
<dbReference type="EMBL" id="QQXK01000012">
    <property type="protein sequence ID" value="RII42405.1"/>
    <property type="molecule type" value="Genomic_DNA"/>
</dbReference>
<keyword evidence="2 5" id="KW-0812">Transmembrane</keyword>
<keyword evidence="3 5" id="KW-1133">Transmembrane helix</keyword>
<comment type="caution">
    <text evidence="8">The sequence shown here is derived from an EMBL/GenBank/DDBJ whole genome shotgun (WGS) entry which is preliminary data.</text>
</comment>
<dbReference type="PANTHER" id="PTHR36834:SF1">
    <property type="entry name" value="INTEGRAL MEMBRANE PROTEIN"/>
    <property type="match status" value="1"/>
</dbReference>
<gene>
    <name evidence="8" type="ORF">DWB68_07580</name>
</gene>
<evidence type="ECO:0000256" key="2">
    <source>
        <dbReference type="ARBA" id="ARBA00022692"/>
    </source>
</evidence>
<name>A0A399JA12_9MICC</name>
<feature type="domain" description="RDD" evidence="7">
    <location>
        <begin position="211"/>
        <end position="356"/>
    </location>
</feature>